<organism evidence="2 3">
    <name type="scientific">Staphylococcus marylandisciuri</name>
    <dbReference type="NCBI Taxonomy" id="2981529"/>
    <lineage>
        <taxon>Bacteria</taxon>
        <taxon>Bacillati</taxon>
        <taxon>Bacillota</taxon>
        <taxon>Bacilli</taxon>
        <taxon>Bacillales</taxon>
        <taxon>Staphylococcaceae</taxon>
        <taxon>Staphylococcus</taxon>
    </lineage>
</organism>
<keyword evidence="1" id="KW-1133">Transmembrane helix</keyword>
<keyword evidence="3" id="KW-1185">Reference proteome</keyword>
<keyword evidence="1" id="KW-0812">Transmembrane</keyword>
<comment type="caution">
    <text evidence="2">The sequence shown here is derived from an EMBL/GenBank/DDBJ whole genome shotgun (WGS) entry which is preliminary data.</text>
</comment>
<sequence length="150" mass="17070">MLNLIIILAMLLLICRIMLKEKNLNLKSKAPLILMVIGFLLTISIIHMYKDDSTLYLYMIITCIIGFIFGLIRGTTMKISFNSRTQEWLKKGSPLTIIIFILGIIINIGIAKFFFPSYVTGLDSIMTTLHIGITLYAAKFILRMKVTSFQ</sequence>
<feature type="transmembrane region" description="Helical" evidence="1">
    <location>
        <begin position="95"/>
        <end position="115"/>
    </location>
</feature>
<accession>A0ABT2QSH1</accession>
<feature type="transmembrane region" description="Helical" evidence="1">
    <location>
        <begin position="55"/>
        <end position="74"/>
    </location>
</feature>
<gene>
    <name evidence="2" type="ORF">N9R04_09700</name>
</gene>
<protein>
    <recommendedName>
        <fullName evidence="4">DUF1453 domain-containing protein</fullName>
    </recommendedName>
</protein>
<name>A0ABT2QSH1_9STAP</name>
<evidence type="ECO:0000256" key="1">
    <source>
        <dbReference type="SAM" id="Phobius"/>
    </source>
</evidence>
<evidence type="ECO:0000313" key="2">
    <source>
        <dbReference type="EMBL" id="MCU5746951.1"/>
    </source>
</evidence>
<feature type="transmembrane region" description="Helical" evidence="1">
    <location>
        <begin position="121"/>
        <end position="142"/>
    </location>
</feature>
<evidence type="ECO:0008006" key="4">
    <source>
        <dbReference type="Google" id="ProtNLM"/>
    </source>
</evidence>
<keyword evidence="1" id="KW-0472">Membrane</keyword>
<feature type="transmembrane region" description="Helical" evidence="1">
    <location>
        <begin position="5"/>
        <end position="20"/>
    </location>
</feature>
<reference evidence="2 3" key="1">
    <citation type="journal article" date="2023" name="Int. J. Syst. Evol. Microbiol.">
        <title>Streptococcus sciuri sp. nov., Staphylococcus marylandisciuri sp. nov. and Staphylococcus americanisciuri sp. nov., isolated from faeces of eastern grey squirrel (Sciurus carolinensis).</title>
        <authorList>
            <person name="Volokhov D.V."/>
            <person name="Zagorodnyaya T.A."/>
            <person name="Furtak V.A."/>
            <person name="Nattanmai G."/>
            <person name="Randall L."/>
            <person name="Jose S."/>
            <person name="Gao Y."/>
            <person name="Eisenberg T."/>
            <person name="Delmonte P."/>
            <person name="Blom J."/>
            <person name="Mitchell K.K."/>
        </authorList>
    </citation>
    <scope>NUCLEOTIDE SEQUENCE [LARGE SCALE GENOMIC DNA]</scope>
    <source>
        <strain evidence="2 3">SQ8-PEA</strain>
    </source>
</reference>
<proteinExistence type="predicted"/>
<dbReference type="Proteomes" id="UP001209553">
    <property type="component" value="Unassembled WGS sequence"/>
</dbReference>
<dbReference type="EMBL" id="JAOPKZ010000017">
    <property type="protein sequence ID" value="MCU5746951.1"/>
    <property type="molecule type" value="Genomic_DNA"/>
</dbReference>
<feature type="transmembrane region" description="Helical" evidence="1">
    <location>
        <begin position="32"/>
        <end position="49"/>
    </location>
</feature>
<evidence type="ECO:0000313" key="3">
    <source>
        <dbReference type="Proteomes" id="UP001209553"/>
    </source>
</evidence>